<keyword evidence="1" id="KW-0472">Membrane</keyword>
<evidence type="ECO:0000256" key="2">
    <source>
        <dbReference type="ARBA" id="ARBA00022692"/>
    </source>
</evidence>
<dbReference type="STRING" id="582672.SAMN05216360_1307"/>
<keyword evidence="8" id="KW-1185">Reference proteome</keyword>
<proteinExistence type="predicted"/>
<dbReference type="AlphaFoldDB" id="A0A1H0L1D9"/>
<dbReference type="Gene3D" id="2.40.160.50">
    <property type="entry name" value="membrane protein fhac: a member of the omp85/tpsb transporter family"/>
    <property type="match status" value="1"/>
</dbReference>
<dbReference type="InterPro" id="IPR005565">
    <property type="entry name" value="Hemolysn_activator_HlyB_C"/>
</dbReference>
<name>A0A1H0L1D9_9HYPH</name>
<feature type="domain" description="Haemolysin activator HlyB C-terminal" evidence="5">
    <location>
        <begin position="250"/>
        <end position="573"/>
    </location>
</feature>
<organism evidence="7 8">
    <name type="scientific">Methylobacterium phyllostachyos</name>
    <dbReference type="NCBI Taxonomy" id="582672"/>
    <lineage>
        <taxon>Bacteria</taxon>
        <taxon>Pseudomonadati</taxon>
        <taxon>Pseudomonadota</taxon>
        <taxon>Alphaproteobacteria</taxon>
        <taxon>Hyphomicrobiales</taxon>
        <taxon>Methylobacteriaceae</taxon>
        <taxon>Methylobacterium</taxon>
    </lineage>
</organism>
<keyword evidence="3" id="KW-0998">Cell outer membrane</keyword>
<dbReference type="Gene3D" id="3.10.20.310">
    <property type="entry name" value="membrane protein fhac"/>
    <property type="match status" value="1"/>
</dbReference>
<dbReference type="PANTHER" id="PTHR34597:SF3">
    <property type="entry name" value="OUTER MEMBRANE TRANSPORTER CDIB"/>
    <property type="match status" value="1"/>
</dbReference>
<keyword evidence="4" id="KW-0732">Signal</keyword>
<dbReference type="Pfam" id="PF03865">
    <property type="entry name" value="ShlB"/>
    <property type="match status" value="1"/>
</dbReference>
<dbReference type="Proteomes" id="UP000198704">
    <property type="component" value="Unassembled WGS sequence"/>
</dbReference>
<gene>
    <name evidence="7" type="ORF">SAMN05216360_1307</name>
</gene>
<keyword evidence="2" id="KW-0812">Transmembrane</keyword>
<evidence type="ECO:0000256" key="3">
    <source>
        <dbReference type="ARBA" id="ARBA00023237"/>
    </source>
</evidence>
<accession>A0A1H0L1D9</accession>
<evidence type="ECO:0000259" key="5">
    <source>
        <dbReference type="Pfam" id="PF03865"/>
    </source>
</evidence>
<dbReference type="PANTHER" id="PTHR34597">
    <property type="entry name" value="SLR1661 PROTEIN"/>
    <property type="match status" value="1"/>
</dbReference>
<dbReference type="GO" id="GO:0046819">
    <property type="term" value="P:protein secretion by the type V secretion system"/>
    <property type="evidence" value="ECO:0007669"/>
    <property type="project" value="TreeGrafter"/>
</dbReference>
<dbReference type="EMBL" id="FNHS01000030">
    <property type="protein sequence ID" value="SDO62039.1"/>
    <property type="molecule type" value="Genomic_DNA"/>
</dbReference>
<dbReference type="InterPro" id="IPR051544">
    <property type="entry name" value="TPS_OM_transporter"/>
</dbReference>
<evidence type="ECO:0000256" key="4">
    <source>
        <dbReference type="SAM" id="SignalP"/>
    </source>
</evidence>
<evidence type="ECO:0000256" key="1">
    <source>
        <dbReference type="ARBA" id="ARBA00022452"/>
    </source>
</evidence>
<reference evidence="8" key="1">
    <citation type="submission" date="2016-10" db="EMBL/GenBank/DDBJ databases">
        <authorList>
            <person name="Varghese N."/>
            <person name="Submissions S."/>
        </authorList>
    </citation>
    <scope>NUCLEOTIDE SEQUENCE [LARGE SCALE GENOMIC DNA]</scope>
    <source>
        <strain evidence="8">BL47</strain>
    </source>
</reference>
<protein>
    <submittedName>
        <fullName evidence="7">Hemolysin activation/secretion protein</fullName>
    </submittedName>
</protein>
<dbReference type="GO" id="GO:0008320">
    <property type="term" value="F:protein transmembrane transporter activity"/>
    <property type="evidence" value="ECO:0007669"/>
    <property type="project" value="TreeGrafter"/>
</dbReference>
<dbReference type="GO" id="GO:0098046">
    <property type="term" value="C:type V protein secretion system complex"/>
    <property type="evidence" value="ECO:0007669"/>
    <property type="project" value="TreeGrafter"/>
</dbReference>
<sequence length="614" mass="67463">MRLSRHTSCRRAALAVILGGALGPVMAEAAQHENPELRNRIILTTHHRKPSVNGLDKESCFPLREIQISGLELIDTESVRSTVEPLAYDCIGNTLAKAIVGAINEIHAAAGFITTQGYLPDQDIRKTKSLKINVVTGRMDKFVYRETDGVEALPLRERLEKAWEPVREARGPWAFVKAVSGLVDRFDDTLDNFEILNGQSQSEAKSWLVFDLDPDDALNISDVQRGLDVLNKVPSNHAEAKLLPGSAPATSIVQITNDRSDSFRAVAGYEINGTSINRSGNTVAKRARLDVAKDNLIGINDTFASTLASGLNSNEVQARVSVPWQRLKFAIDAGYSEQLSFLTERTEFLLQSANVTGSASYLLERGKEQQTTVETSLGWRQVQRHINAEPLTPQRVVPLRIGLSRVHSWEAPSEGLLLGRELSYGFGVNRGLPIWNATLDPAKPIPSAPRAEFWKLDAALGVAQGLRDIGVVRVDVVGQWTDHPLYFDDQLTLGSQSSIRGFANTAAKVDRGVVVRSEFAARLPIDLLQIDSNDWTFLDDTLRALQPYAFADAGYGEMIADAHGLTRASAGGGMRYAYGRTNFDISIAQPVYAQGTARIKYSPEVYFTLNLKLL</sequence>
<dbReference type="OrthoDB" id="290122at2"/>
<evidence type="ECO:0000259" key="6">
    <source>
        <dbReference type="Pfam" id="PF08479"/>
    </source>
</evidence>
<evidence type="ECO:0000313" key="7">
    <source>
        <dbReference type="EMBL" id="SDO62039.1"/>
    </source>
</evidence>
<keyword evidence="1" id="KW-1134">Transmembrane beta strand</keyword>
<feature type="signal peptide" evidence="4">
    <location>
        <begin position="1"/>
        <end position="29"/>
    </location>
</feature>
<dbReference type="Pfam" id="PF08479">
    <property type="entry name" value="POTRA_2"/>
    <property type="match status" value="1"/>
</dbReference>
<evidence type="ECO:0000313" key="8">
    <source>
        <dbReference type="Proteomes" id="UP000198704"/>
    </source>
</evidence>
<feature type="domain" description="Polypeptide-transport-associated ShlB-type" evidence="6">
    <location>
        <begin position="61"/>
        <end position="137"/>
    </location>
</feature>
<feature type="chain" id="PRO_5011569611" evidence="4">
    <location>
        <begin position="30"/>
        <end position="614"/>
    </location>
</feature>
<dbReference type="InterPro" id="IPR013686">
    <property type="entry name" value="Polypept-transport_assoc_ShlB"/>
</dbReference>